<dbReference type="EMBL" id="CAXDID020000065">
    <property type="protein sequence ID" value="CAL6011978.1"/>
    <property type="molecule type" value="Genomic_DNA"/>
</dbReference>
<dbReference type="EMBL" id="CATOUU010000042">
    <property type="protein sequence ID" value="CAI9914068.1"/>
    <property type="molecule type" value="Genomic_DNA"/>
</dbReference>
<reference evidence="2 3" key="2">
    <citation type="submission" date="2024-07" db="EMBL/GenBank/DDBJ databases">
        <authorList>
            <person name="Akdeniz Z."/>
        </authorList>
    </citation>
    <scope>NUCLEOTIDE SEQUENCE [LARGE SCALE GENOMIC DNA]</scope>
</reference>
<gene>
    <name evidence="1" type="ORF">HINF_LOCUS1713</name>
    <name evidence="2" type="ORF">HINF_LOCUS23083</name>
</gene>
<protein>
    <submittedName>
        <fullName evidence="2">Hypothetical_protein</fullName>
    </submittedName>
</protein>
<proteinExistence type="predicted"/>
<dbReference type="AlphaFoldDB" id="A0AA86TIG5"/>
<dbReference type="Proteomes" id="UP001642409">
    <property type="component" value="Unassembled WGS sequence"/>
</dbReference>
<sequence>MDQIQSDSNLTTQDVKYAIPDCDITVIQQQIIHGQLFSDGTFDGPSVSLDSFNDNQANTHFDSGFDICRVDPHESHDICQTLLQYRENNIENLQLNTQEEDFTIEIKVFTFLSEDFECCELYDNFQATTAETQSCTDNYNDTHSSKQQALLKQHNCSTESLQKPKIIQKEGNIYKNPKVLTFEIVFFNKMCQEYKACFSNVKEALIHHKKYSQKTKLKLNFKDIGETSGMTESEARNALETIKQRHLDPIDPKVKKELEEKIEQLKKSINENEIKAEIEKQFKFSTQYSLNLKSIENFIYNLLHKKSE</sequence>
<evidence type="ECO:0000313" key="2">
    <source>
        <dbReference type="EMBL" id="CAL6011978.1"/>
    </source>
</evidence>
<reference evidence="1" key="1">
    <citation type="submission" date="2023-06" db="EMBL/GenBank/DDBJ databases">
        <authorList>
            <person name="Kurt Z."/>
        </authorList>
    </citation>
    <scope>NUCLEOTIDE SEQUENCE</scope>
</reference>
<organism evidence="1">
    <name type="scientific">Hexamita inflata</name>
    <dbReference type="NCBI Taxonomy" id="28002"/>
    <lineage>
        <taxon>Eukaryota</taxon>
        <taxon>Metamonada</taxon>
        <taxon>Diplomonadida</taxon>
        <taxon>Hexamitidae</taxon>
        <taxon>Hexamitinae</taxon>
        <taxon>Hexamita</taxon>
    </lineage>
</organism>
<accession>A0AA86TIG5</accession>
<evidence type="ECO:0000313" key="3">
    <source>
        <dbReference type="Proteomes" id="UP001642409"/>
    </source>
</evidence>
<evidence type="ECO:0000313" key="1">
    <source>
        <dbReference type="EMBL" id="CAI9914068.1"/>
    </source>
</evidence>
<keyword evidence="3" id="KW-1185">Reference proteome</keyword>
<comment type="caution">
    <text evidence="1">The sequence shown here is derived from an EMBL/GenBank/DDBJ whole genome shotgun (WGS) entry which is preliminary data.</text>
</comment>
<name>A0AA86TIG5_9EUKA</name>